<comment type="similarity">
    <text evidence="2">Belongs to the fatty acid desaturase type 1 family. AlkB subfamily.</text>
</comment>
<evidence type="ECO:0000256" key="2">
    <source>
        <dbReference type="ARBA" id="ARBA00010823"/>
    </source>
</evidence>
<dbReference type="EMBL" id="JBHULX010000004">
    <property type="protein sequence ID" value="MFD2590272.1"/>
    <property type="molecule type" value="Genomic_DNA"/>
</dbReference>
<keyword evidence="11 12" id="KW-0472">Membrane</keyword>
<keyword evidence="7 12" id="KW-1133">Transmembrane helix</keyword>
<organism evidence="14 15">
    <name type="scientific">Aquimarina hainanensis</name>
    <dbReference type="NCBI Taxonomy" id="1578017"/>
    <lineage>
        <taxon>Bacteria</taxon>
        <taxon>Pseudomonadati</taxon>
        <taxon>Bacteroidota</taxon>
        <taxon>Flavobacteriia</taxon>
        <taxon>Flavobacteriales</taxon>
        <taxon>Flavobacteriaceae</taxon>
        <taxon>Aquimarina</taxon>
    </lineage>
</organism>
<evidence type="ECO:0000256" key="5">
    <source>
        <dbReference type="ARBA" id="ARBA00022692"/>
    </source>
</evidence>
<name>A0ABW5N3R6_9FLAO</name>
<evidence type="ECO:0000256" key="8">
    <source>
        <dbReference type="ARBA" id="ARBA00023002"/>
    </source>
</evidence>
<evidence type="ECO:0000256" key="9">
    <source>
        <dbReference type="ARBA" id="ARBA00023004"/>
    </source>
</evidence>
<keyword evidence="15" id="KW-1185">Reference proteome</keyword>
<sequence>MKKFQYLATFIVPATLLIGIHKLSYFVYITPIFSFILIPVLELFTHSEEQSSMKKGSIDYSKDSFFDILLWINIPLIIYILFSVLEASKNNLSLSESIGLTISLGIVLSSNAINVGHELGHRKGTEKYLGKLLLLPTLYMHFFIEHNYGHHNRVATKEDPVTAQYNQPIYQFWFSSIYGQYISAWQIQKKLLRQKGKKFISIHNDMLCYLLLQSLYLFFIYHRYTISGILVVFIAAIISILLLETINYVEHYALVRIKKKNGRYERILPIHSWNSNHLLGRIMLYEITRHSDHHHRTSKKYQVLEHHDSSPQLPYGYPTSMLIALIPPLWFHIMNKHVPNSMKPIDKKNME</sequence>
<evidence type="ECO:0000256" key="3">
    <source>
        <dbReference type="ARBA" id="ARBA00022475"/>
    </source>
</evidence>
<accession>A0ABW5N3R6</accession>
<dbReference type="Proteomes" id="UP001597459">
    <property type="component" value="Unassembled WGS sequence"/>
</dbReference>
<dbReference type="Pfam" id="PF00487">
    <property type="entry name" value="FA_desaturase"/>
    <property type="match status" value="1"/>
</dbReference>
<keyword evidence="8" id="KW-0560">Oxidoreductase</keyword>
<feature type="transmembrane region" description="Helical" evidence="12">
    <location>
        <begin position="65"/>
        <end position="85"/>
    </location>
</feature>
<evidence type="ECO:0000256" key="4">
    <source>
        <dbReference type="ARBA" id="ARBA00022519"/>
    </source>
</evidence>
<evidence type="ECO:0000256" key="7">
    <source>
        <dbReference type="ARBA" id="ARBA00022989"/>
    </source>
</evidence>
<comment type="caution">
    <text evidence="14">The sequence shown here is derived from an EMBL/GenBank/DDBJ whole genome shotgun (WGS) entry which is preliminary data.</text>
</comment>
<keyword evidence="10" id="KW-0503">Monooxygenase</keyword>
<keyword evidence="5 12" id="KW-0812">Transmembrane</keyword>
<dbReference type="PANTHER" id="PTHR38674">
    <property type="entry name" value="ALKANE 1-MONOOXYGENASE 1"/>
    <property type="match status" value="1"/>
</dbReference>
<evidence type="ECO:0000259" key="13">
    <source>
        <dbReference type="Pfam" id="PF00487"/>
    </source>
</evidence>
<keyword evidence="3" id="KW-1003">Cell membrane</keyword>
<protein>
    <submittedName>
        <fullName evidence="14">Alkane 1-monooxygenase</fullName>
    </submittedName>
</protein>
<comment type="subcellular location">
    <subcellularLocation>
        <location evidence="1">Cell inner membrane</location>
        <topology evidence="1">Multi-pass membrane protein</topology>
    </subcellularLocation>
</comment>
<feature type="domain" description="Fatty acid desaturase" evidence="13">
    <location>
        <begin position="100"/>
        <end position="304"/>
    </location>
</feature>
<reference evidence="15" key="1">
    <citation type="journal article" date="2019" name="Int. J. Syst. Evol. Microbiol.">
        <title>The Global Catalogue of Microorganisms (GCM) 10K type strain sequencing project: providing services to taxonomists for standard genome sequencing and annotation.</title>
        <authorList>
            <consortium name="The Broad Institute Genomics Platform"/>
            <consortium name="The Broad Institute Genome Sequencing Center for Infectious Disease"/>
            <person name="Wu L."/>
            <person name="Ma J."/>
        </authorList>
    </citation>
    <scope>NUCLEOTIDE SEQUENCE [LARGE SCALE GENOMIC DNA]</scope>
    <source>
        <strain evidence="15">KCTC 42423</strain>
    </source>
</reference>
<evidence type="ECO:0000313" key="15">
    <source>
        <dbReference type="Proteomes" id="UP001597459"/>
    </source>
</evidence>
<dbReference type="RefSeq" id="WP_378257791.1">
    <property type="nucleotide sequence ID" value="NZ_JBHSJV010000001.1"/>
</dbReference>
<dbReference type="CDD" id="cd03512">
    <property type="entry name" value="Alkane-hydroxylase"/>
    <property type="match status" value="1"/>
</dbReference>
<evidence type="ECO:0000313" key="14">
    <source>
        <dbReference type="EMBL" id="MFD2590272.1"/>
    </source>
</evidence>
<keyword evidence="9" id="KW-0408">Iron</keyword>
<dbReference type="InterPro" id="IPR005804">
    <property type="entry name" value="FA_desaturase_dom"/>
</dbReference>
<evidence type="ECO:0000256" key="11">
    <source>
        <dbReference type="ARBA" id="ARBA00023136"/>
    </source>
</evidence>
<keyword evidence="6" id="KW-0479">Metal-binding</keyword>
<keyword evidence="4" id="KW-0997">Cell inner membrane</keyword>
<proteinExistence type="inferred from homology"/>
<gene>
    <name evidence="14" type="ORF">ACFSTE_05475</name>
</gene>
<evidence type="ECO:0000256" key="10">
    <source>
        <dbReference type="ARBA" id="ARBA00023033"/>
    </source>
</evidence>
<feature type="transmembrane region" description="Helical" evidence="12">
    <location>
        <begin position="206"/>
        <end position="224"/>
    </location>
</feature>
<evidence type="ECO:0000256" key="12">
    <source>
        <dbReference type="SAM" id="Phobius"/>
    </source>
</evidence>
<dbReference type="InterPro" id="IPR033885">
    <property type="entry name" value="AlkB/XylM"/>
</dbReference>
<dbReference type="PANTHER" id="PTHR38674:SF1">
    <property type="entry name" value="ALKANE 1-MONOOXYGENASE 1"/>
    <property type="match status" value="1"/>
</dbReference>
<evidence type="ECO:0000256" key="1">
    <source>
        <dbReference type="ARBA" id="ARBA00004429"/>
    </source>
</evidence>
<feature type="transmembrane region" description="Helical" evidence="12">
    <location>
        <begin position="230"/>
        <end position="249"/>
    </location>
</feature>
<evidence type="ECO:0000256" key="6">
    <source>
        <dbReference type="ARBA" id="ARBA00022723"/>
    </source>
</evidence>